<dbReference type="PROSITE" id="PS00615">
    <property type="entry name" value="C_TYPE_LECTIN_1"/>
    <property type="match status" value="1"/>
</dbReference>
<protein>
    <recommendedName>
        <fullName evidence="9">C-type lectin domain-containing protein</fullName>
    </recommendedName>
</protein>
<organism evidence="7 8">
    <name type="scientific">Mytilus coruscus</name>
    <name type="common">Sea mussel</name>
    <dbReference type="NCBI Taxonomy" id="42192"/>
    <lineage>
        <taxon>Eukaryota</taxon>
        <taxon>Metazoa</taxon>
        <taxon>Spiralia</taxon>
        <taxon>Lophotrochozoa</taxon>
        <taxon>Mollusca</taxon>
        <taxon>Bivalvia</taxon>
        <taxon>Autobranchia</taxon>
        <taxon>Pteriomorphia</taxon>
        <taxon>Mytilida</taxon>
        <taxon>Mytiloidea</taxon>
        <taxon>Mytilidae</taxon>
        <taxon>Mytilinae</taxon>
        <taxon>Mytilus</taxon>
    </lineage>
</organism>
<evidence type="ECO:0000256" key="1">
    <source>
        <dbReference type="ARBA" id="ARBA00023157"/>
    </source>
</evidence>
<feature type="compositionally biased region" description="Gly residues" evidence="2">
    <location>
        <begin position="492"/>
        <end position="520"/>
    </location>
</feature>
<evidence type="ECO:0000313" key="8">
    <source>
        <dbReference type="Proteomes" id="UP000507470"/>
    </source>
</evidence>
<evidence type="ECO:0008006" key="9">
    <source>
        <dbReference type="Google" id="ProtNLM"/>
    </source>
</evidence>
<dbReference type="InterPro" id="IPR016186">
    <property type="entry name" value="C-type_lectin-like/link_sf"/>
</dbReference>
<evidence type="ECO:0000256" key="2">
    <source>
        <dbReference type="SAM" id="MobiDB-lite"/>
    </source>
</evidence>
<dbReference type="AlphaFoldDB" id="A0A6J8CDP8"/>
<feature type="region of interest" description="Disordered" evidence="2">
    <location>
        <begin position="487"/>
        <end position="520"/>
    </location>
</feature>
<dbReference type="SMART" id="SM00231">
    <property type="entry name" value="FA58C"/>
    <property type="match status" value="1"/>
</dbReference>
<dbReference type="PROSITE" id="PS50022">
    <property type="entry name" value="FA58C_3"/>
    <property type="match status" value="1"/>
</dbReference>
<feature type="domain" description="C-type lectin" evidence="5">
    <location>
        <begin position="341"/>
        <end position="464"/>
    </location>
</feature>
<name>A0A6J8CDP8_MYTCO</name>
<dbReference type="InterPro" id="IPR000421">
    <property type="entry name" value="FA58C"/>
</dbReference>
<evidence type="ECO:0000313" key="7">
    <source>
        <dbReference type="EMBL" id="CAC5393150.1"/>
    </source>
</evidence>
<keyword evidence="3" id="KW-0472">Membrane</keyword>
<dbReference type="Proteomes" id="UP000507470">
    <property type="component" value="Unassembled WGS sequence"/>
</dbReference>
<feature type="domain" description="F5/8 type C" evidence="4">
    <location>
        <begin position="151"/>
        <end position="318"/>
    </location>
</feature>
<evidence type="ECO:0000259" key="4">
    <source>
        <dbReference type="PROSITE" id="PS50022"/>
    </source>
</evidence>
<dbReference type="CDD" id="cd00057">
    <property type="entry name" value="FA58C"/>
    <property type="match status" value="1"/>
</dbReference>
<dbReference type="SMART" id="SM00034">
    <property type="entry name" value="CLECT"/>
    <property type="match status" value="1"/>
</dbReference>
<dbReference type="SUPFAM" id="SSF56436">
    <property type="entry name" value="C-type lectin-like"/>
    <property type="match status" value="1"/>
</dbReference>
<dbReference type="Gene3D" id="3.10.100.10">
    <property type="entry name" value="Mannose-Binding Protein A, subunit A"/>
    <property type="match status" value="1"/>
</dbReference>
<reference evidence="7 8" key="1">
    <citation type="submission" date="2020-06" db="EMBL/GenBank/DDBJ databases">
        <authorList>
            <person name="Li R."/>
            <person name="Bekaert M."/>
        </authorList>
    </citation>
    <scope>NUCLEOTIDE SEQUENCE [LARGE SCALE GENOMIC DNA]</scope>
    <source>
        <strain evidence="8">wild</strain>
    </source>
</reference>
<keyword evidence="8" id="KW-1185">Reference proteome</keyword>
<dbReference type="InterPro" id="IPR002557">
    <property type="entry name" value="Chitin-bd_dom"/>
</dbReference>
<dbReference type="InterPro" id="IPR008979">
    <property type="entry name" value="Galactose-bd-like_sf"/>
</dbReference>
<dbReference type="Pfam" id="PF00059">
    <property type="entry name" value="Lectin_C"/>
    <property type="match status" value="1"/>
</dbReference>
<dbReference type="PROSITE" id="PS50940">
    <property type="entry name" value="CHIT_BIND_II"/>
    <property type="match status" value="1"/>
</dbReference>
<dbReference type="EMBL" id="CACVKT020005120">
    <property type="protein sequence ID" value="CAC5393150.1"/>
    <property type="molecule type" value="Genomic_DNA"/>
</dbReference>
<keyword evidence="1" id="KW-1015">Disulfide bond</keyword>
<evidence type="ECO:0000259" key="6">
    <source>
        <dbReference type="PROSITE" id="PS50940"/>
    </source>
</evidence>
<dbReference type="InterPro" id="IPR016187">
    <property type="entry name" value="CTDL_fold"/>
</dbReference>
<dbReference type="Gene3D" id="2.60.120.260">
    <property type="entry name" value="Galactose-binding domain-like"/>
    <property type="match status" value="1"/>
</dbReference>
<evidence type="ECO:0000256" key="3">
    <source>
        <dbReference type="SAM" id="Phobius"/>
    </source>
</evidence>
<dbReference type="PANTHER" id="PTHR22803">
    <property type="entry name" value="MANNOSE, PHOSPHOLIPASE, LECTIN RECEPTOR RELATED"/>
    <property type="match status" value="1"/>
</dbReference>
<dbReference type="PROSITE" id="PS01285">
    <property type="entry name" value="FA58C_1"/>
    <property type="match status" value="1"/>
</dbReference>
<dbReference type="CDD" id="cd00037">
    <property type="entry name" value="CLECT"/>
    <property type="match status" value="1"/>
</dbReference>
<proteinExistence type="predicted"/>
<dbReference type="InterPro" id="IPR050111">
    <property type="entry name" value="C-type_lectin/snaclec_domain"/>
</dbReference>
<dbReference type="GO" id="GO:0008061">
    <property type="term" value="F:chitin binding"/>
    <property type="evidence" value="ECO:0007669"/>
    <property type="project" value="InterPro"/>
</dbReference>
<dbReference type="PROSITE" id="PS50041">
    <property type="entry name" value="C_TYPE_LECTIN_2"/>
    <property type="match status" value="1"/>
</dbReference>
<keyword evidence="3" id="KW-0812">Transmembrane</keyword>
<dbReference type="Pfam" id="PF00754">
    <property type="entry name" value="F5_F8_type_C"/>
    <property type="match status" value="1"/>
</dbReference>
<dbReference type="GO" id="GO:0005576">
    <property type="term" value="C:extracellular region"/>
    <property type="evidence" value="ECO:0007669"/>
    <property type="project" value="InterPro"/>
</dbReference>
<dbReference type="InterPro" id="IPR001304">
    <property type="entry name" value="C-type_lectin-like"/>
</dbReference>
<feature type="transmembrane region" description="Helical" evidence="3">
    <location>
        <begin position="21"/>
        <end position="39"/>
    </location>
</feature>
<keyword evidence="3" id="KW-1133">Transmembrane helix</keyword>
<dbReference type="SUPFAM" id="SSF49785">
    <property type="entry name" value="Galactose-binding domain-like"/>
    <property type="match status" value="1"/>
</dbReference>
<dbReference type="OrthoDB" id="9973968at2759"/>
<gene>
    <name evidence="7" type="ORF">MCOR_28035</name>
</gene>
<feature type="domain" description="Chitin-binding type-2" evidence="6">
    <location>
        <begin position="571"/>
        <end position="626"/>
    </location>
</feature>
<sequence length="627" mass="68567">MTQDEKVKILSKINPLKQCKFNLRMTCFILFQFVFQPLYTHVSTPVILQSNYLQVSTPAILQSNHLQVSTPAILQSNPLQISTPAILQSNYLQVSTPTILQSNYLQVNTPTILQSNHLQVSTPSILQSNYLQVRPTTPIPTVKTITGHQVCHQYLVSGPKGVTNTQIQASTFFTNGSSNNFRADRARLHTPTIDFQNGTVLGGGWSAAINDQNQFIQVELNKVSTIRGVVTQGRNVDLVTKCCHERVTKFAVSYSIDGAKYEFIKDPQGNKQEFTGNLKDEESVVTNMLGCPIIAQYVRIHPISFLSHISMRFDLIGCPTDSDPLGKCPMGWEERPGTDDCYIITSKKTKSWMEARQDCLNNQGDLLKIDSQAEKSWLTTRLSQIQHSKFASNQLYQVWIGLSNRPRKDSSKYVWTDGTPHDLSLLPWKKGNPDNYAGSEHCGEFVNSELNDVNCFAPLPYVCEKKKYWTPPANAIYSNNNNNNNNNNINGSGHGPVGAGCPTPGGTGPGGPGTGGGSGGLITPPLNLIPATLKQIVPTKKPGGMNLPCPIGGQCLTIGNNFFTNGCGNGTDTCMNKGLGDHQSCKGCHYYLTCAPSGVFTRPCPVQLKFDDNLKACVGISSTCKGP</sequence>
<dbReference type="InterPro" id="IPR018378">
    <property type="entry name" value="C-type_lectin_CS"/>
</dbReference>
<accession>A0A6J8CDP8</accession>
<evidence type="ECO:0000259" key="5">
    <source>
        <dbReference type="PROSITE" id="PS50041"/>
    </source>
</evidence>